<organism evidence="2 3">
    <name type="scientific">Ditylenchus dipsaci</name>
    <dbReference type="NCBI Taxonomy" id="166011"/>
    <lineage>
        <taxon>Eukaryota</taxon>
        <taxon>Metazoa</taxon>
        <taxon>Ecdysozoa</taxon>
        <taxon>Nematoda</taxon>
        <taxon>Chromadorea</taxon>
        <taxon>Rhabditida</taxon>
        <taxon>Tylenchina</taxon>
        <taxon>Tylenchomorpha</taxon>
        <taxon>Sphaerularioidea</taxon>
        <taxon>Anguinidae</taxon>
        <taxon>Anguininae</taxon>
        <taxon>Ditylenchus</taxon>
    </lineage>
</organism>
<proteinExistence type="predicted"/>
<reference evidence="3" key="1">
    <citation type="submission" date="2022-11" db="UniProtKB">
        <authorList>
            <consortium name="WormBaseParasite"/>
        </authorList>
    </citation>
    <scope>IDENTIFICATION</scope>
</reference>
<name>A0A915D1B6_9BILA</name>
<sequence>MRFTLQADLIVEILAQESAVLRRSYIENLVIFVLFSACIDPNDSEGKLMKNACDIVLENKLEDKLLYHVRLILLDAGLKKEAKSVRDESDAIDKAEASASSINSQPVRVSKNFRGVGIDIEESDAASTSIKSQSVSRAKKIPAVKTNSKFSVDDILSDDAKEKTSSCGSDRSRIQTDEGSKALKGLKGLVDAIDMPSTSAVYSPSVAAANTLKKNKHVKHQMAVEQVADKKKTKNETIQNKAPDNDDSDKKKGKNK</sequence>
<dbReference type="AlphaFoldDB" id="A0A915D1B6"/>
<accession>A0A915D1B6</accession>
<dbReference type="Proteomes" id="UP000887574">
    <property type="component" value="Unplaced"/>
</dbReference>
<dbReference type="WBParaSite" id="jg1479">
    <property type="protein sequence ID" value="jg1479"/>
    <property type="gene ID" value="jg1479"/>
</dbReference>
<evidence type="ECO:0000313" key="3">
    <source>
        <dbReference type="WBParaSite" id="jg1479"/>
    </source>
</evidence>
<protein>
    <submittedName>
        <fullName evidence="3">Uncharacterized protein</fullName>
    </submittedName>
</protein>
<feature type="region of interest" description="Disordered" evidence="1">
    <location>
        <begin position="217"/>
        <end position="256"/>
    </location>
</feature>
<keyword evidence="2" id="KW-1185">Reference proteome</keyword>
<evidence type="ECO:0000313" key="2">
    <source>
        <dbReference type="Proteomes" id="UP000887574"/>
    </source>
</evidence>
<evidence type="ECO:0000256" key="1">
    <source>
        <dbReference type="SAM" id="MobiDB-lite"/>
    </source>
</evidence>